<protein>
    <submittedName>
        <fullName evidence="1">Uncharacterized protein</fullName>
    </submittedName>
</protein>
<accession>A0A9P0TFA8</accession>
<name>A0A9P0TFA8_PIEBR</name>
<proteinExistence type="predicted"/>
<keyword evidence="2" id="KW-1185">Reference proteome</keyword>
<sequence>MTIKAKKPAGSWLTFQWLQRPISLQFLMALRTLHTHCVCASFSDYNNMALLRANANDLIATVVVSTRALFISCSVLTNSGSHRLQTSSSKQSIRRVALQKARKLEELGSLDSLKKSVRL</sequence>
<dbReference type="AlphaFoldDB" id="A0A9P0TFA8"/>
<organism evidence="1 2">
    <name type="scientific">Pieris brassicae</name>
    <name type="common">White butterfly</name>
    <name type="synonym">Large white butterfly</name>
    <dbReference type="NCBI Taxonomy" id="7116"/>
    <lineage>
        <taxon>Eukaryota</taxon>
        <taxon>Metazoa</taxon>
        <taxon>Ecdysozoa</taxon>
        <taxon>Arthropoda</taxon>
        <taxon>Hexapoda</taxon>
        <taxon>Insecta</taxon>
        <taxon>Pterygota</taxon>
        <taxon>Neoptera</taxon>
        <taxon>Endopterygota</taxon>
        <taxon>Lepidoptera</taxon>
        <taxon>Glossata</taxon>
        <taxon>Ditrysia</taxon>
        <taxon>Papilionoidea</taxon>
        <taxon>Pieridae</taxon>
        <taxon>Pierinae</taxon>
        <taxon>Pieris</taxon>
    </lineage>
</organism>
<evidence type="ECO:0000313" key="2">
    <source>
        <dbReference type="Proteomes" id="UP001152562"/>
    </source>
</evidence>
<dbReference type="Proteomes" id="UP001152562">
    <property type="component" value="Unassembled WGS sequence"/>
</dbReference>
<gene>
    <name evidence="1" type="ORF">PIBRA_LOCUS4238</name>
</gene>
<comment type="caution">
    <text evidence="1">The sequence shown here is derived from an EMBL/GenBank/DDBJ whole genome shotgun (WGS) entry which is preliminary data.</text>
</comment>
<dbReference type="EMBL" id="CALOZG010000004">
    <property type="protein sequence ID" value="CAH4023567.1"/>
    <property type="molecule type" value="Genomic_DNA"/>
</dbReference>
<reference evidence="1" key="1">
    <citation type="submission" date="2022-05" db="EMBL/GenBank/DDBJ databases">
        <authorList>
            <person name="Okamura Y."/>
        </authorList>
    </citation>
    <scope>NUCLEOTIDE SEQUENCE</scope>
</reference>
<evidence type="ECO:0000313" key="1">
    <source>
        <dbReference type="EMBL" id="CAH4023567.1"/>
    </source>
</evidence>